<evidence type="ECO:0000256" key="1">
    <source>
        <dbReference type="SAM" id="MobiDB-lite"/>
    </source>
</evidence>
<evidence type="ECO:0000259" key="2">
    <source>
        <dbReference type="PROSITE" id="PS51192"/>
    </source>
</evidence>
<name>A0ABX0S940_PONBL</name>
<keyword evidence="4" id="KW-1185">Reference proteome</keyword>
<evidence type="ECO:0000313" key="4">
    <source>
        <dbReference type="Proteomes" id="UP001165941"/>
    </source>
</evidence>
<keyword evidence="3" id="KW-0347">Helicase</keyword>
<gene>
    <name evidence="3" type="ORF">BU61_9436</name>
</gene>
<dbReference type="Pfam" id="PF00270">
    <property type="entry name" value="DEAD"/>
    <property type="match status" value="1"/>
</dbReference>
<dbReference type="Gene3D" id="3.40.50.300">
    <property type="entry name" value="P-loop containing nucleotide triphosphate hydrolases"/>
    <property type="match status" value="2"/>
</dbReference>
<keyword evidence="3" id="KW-0547">Nucleotide-binding</keyword>
<proteinExistence type="predicted"/>
<feature type="region of interest" description="Disordered" evidence="1">
    <location>
        <begin position="231"/>
        <end position="256"/>
    </location>
</feature>
<comment type="caution">
    <text evidence="3">The sequence shown here is derived from an EMBL/GenBank/DDBJ whole genome shotgun (WGS) entry which is preliminary data.</text>
</comment>
<dbReference type="Proteomes" id="UP001165941">
    <property type="component" value="Unassembled WGS sequence"/>
</dbReference>
<feature type="compositionally biased region" description="Polar residues" evidence="1">
    <location>
        <begin position="246"/>
        <end position="256"/>
    </location>
</feature>
<organism evidence="3 4">
    <name type="scientific">Pontoporia blainvillei</name>
    <name type="common">Franciscana</name>
    <name type="synonym">Delphinus blainvillei</name>
    <dbReference type="NCBI Taxonomy" id="48723"/>
    <lineage>
        <taxon>Eukaryota</taxon>
        <taxon>Metazoa</taxon>
        <taxon>Chordata</taxon>
        <taxon>Craniata</taxon>
        <taxon>Vertebrata</taxon>
        <taxon>Euteleostomi</taxon>
        <taxon>Mammalia</taxon>
        <taxon>Eutheria</taxon>
        <taxon>Laurasiatheria</taxon>
        <taxon>Artiodactyla</taxon>
        <taxon>Whippomorpha</taxon>
        <taxon>Cetacea</taxon>
        <taxon>Odontoceti</taxon>
        <taxon>Pontoporiidae</taxon>
        <taxon>Pontoporia</taxon>
    </lineage>
</organism>
<dbReference type="InterPro" id="IPR027417">
    <property type="entry name" value="P-loop_NTPase"/>
</dbReference>
<reference evidence="3" key="1">
    <citation type="submission" date="2018-05" db="EMBL/GenBank/DDBJ databases">
        <authorList>
            <person name="Pedro S.L.S."/>
            <person name="Freitas R.C."/>
            <person name="Barreto A.S."/>
            <person name="Lima A.O.S."/>
        </authorList>
    </citation>
    <scope>NUCLEOTIDE SEQUENCE</scope>
    <source>
        <strain evidence="3">BP203</strain>
        <tissue evidence="3">Muscle</tissue>
    </source>
</reference>
<evidence type="ECO:0000313" key="3">
    <source>
        <dbReference type="EMBL" id="NIG61128.1"/>
    </source>
</evidence>
<dbReference type="PANTHER" id="PTHR14074">
    <property type="entry name" value="HELICASE WITH DEATH DOMAIN-RELATED"/>
    <property type="match status" value="1"/>
</dbReference>
<dbReference type="GO" id="GO:0004386">
    <property type="term" value="F:helicase activity"/>
    <property type="evidence" value="ECO:0007669"/>
    <property type="project" value="UniProtKB-KW"/>
</dbReference>
<sequence length="256" mass="27948">MELRPYQWEVIMPALEGKNIIIWLPTGSGKTRAAAYLAKRHLETVEGAKVVVLVNRNSAMSWGSPCSPYSPGPDPASSPHLILHPQVHLVTQHCEEFSNMLGKRWTITTLSGDMGPRAGFGHVARRHDLLICTAELLQKALTSLEEGEHVELNAFSLLVVDECHHTHKDTVYNVILSQYLELKLRRTRPLPQVLGLTASPGTGGASTLDGAIDHVLQVSLAPVTLPPETSLTCPALHHAHQPSPDSPRQGSSRFPT</sequence>
<dbReference type="EMBL" id="PGGH01256474">
    <property type="protein sequence ID" value="NIG61128.1"/>
    <property type="molecule type" value="Genomic_DNA"/>
</dbReference>
<dbReference type="InterPro" id="IPR014001">
    <property type="entry name" value="Helicase_ATP-bd"/>
</dbReference>
<dbReference type="PANTHER" id="PTHR14074:SF7">
    <property type="entry name" value="ATP-DEPENDENT RNA HELICASE DHX58"/>
    <property type="match status" value="1"/>
</dbReference>
<keyword evidence="3" id="KW-0378">Hydrolase</keyword>
<keyword evidence="3" id="KW-0067">ATP-binding</keyword>
<dbReference type="SMART" id="SM00487">
    <property type="entry name" value="DEXDc"/>
    <property type="match status" value="1"/>
</dbReference>
<dbReference type="InterPro" id="IPR051363">
    <property type="entry name" value="RLR_Helicase"/>
</dbReference>
<dbReference type="SUPFAM" id="SSF52540">
    <property type="entry name" value="P-loop containing nucleoside triphosphate hydrolases"/>
    <property type="match status" value="1"/>
</dbReference>
<accession>A0ABX0S940</accession>
<dbReference type="InterPro" id="IPR011545">
    <property type="entry name" value="DEAD/DEAH_box_helicase_dom"/>
</dbReference>
<feature type="domain" description="Helicase ATP-binding" evidence="2">
    <location>
        <begin position="11"/>
        <end position="218"/>
    </location>
</feature>
<dbReference type="PROSITE" id="PS51192">
    <property type="entry name" value="HELICASE_ATP_BIND_1"/>
    <property type="match status" value="1"/>
</dbReference>
<protein>
    <submittedName>
        <fullName evidence="3">ATP-dependent RNA helicase DHX58</fullName>
    </submittedName>
</protein>